<feature type="domain" description="Superoxide dismutase copper/zinc binding" evidence="3">
    <location>
        <begin position="46"/>
        <end position="179"/>
    </location>
</feature>
<feature type="signal peptide" evidence="2">
    <location>
        <begin position="1"/>
        <end position="20"/>
    </location>
</feature>
<keyword evidence="6" id="KW-1185">Reference proteome</keyword>
<dbReference type="Pfam" id="PF00080">
    <property type="entry name" value="Sod_Cu"/>
    <property type="match status" value="1"/>
</dbReference>
<dbReference type="SUPFAM" id="SSF49329">
    <property type="entry name" value="Cu,Zn superoxide dismutase-like"/>
    <property type="match status" value="1"/>
</dbReference>
<dbReference type="RefSeq" id="XP_012794484.1">
    <property type="nucleotide sequence ID" value="XM_012939030.3"/>
</dbReference>
<evidence type="ECO:0000313" key="6">
    <source>
        <dbReference type="Proteomes" id="UP000471633"/>
    </source>
</evidence>
<dbReference type="EMBL" id="AMPZ03000003">
    <property type="protein sequence ID" value="KAH9587452.1"/>
    <property type="molecule type" value="Genomic_DNA"/>
</dbReference>
<sequence>MTVYSYLVILFILLDNYCSAYGYGYSYHRRRRFDPAIATFTKEPVLGSVWFTQHGDFMYLNGSVAVLPPDAVLGVHIHRYGGLGNMCLEAGPHFNPFHQRHGGRHGYPRHAGDLGNIRVGHNSVMIFDLYVSLKGLGPYDGFIGRSLVIHANMDDLGRNADEGSRTTGNSGPRLACATIGYRAP</sequence>
<evidence type="ECO:0000313" key="4">
    <source>
        <dbReference type="EMBL" id="KAH9587452.1"/>
    </source>
</evidence>
<dbReference type="EC" id="1.15.1.1" evidence="1"/>
<reference evidence="4" key="3">
    <citation type="submission" date="2021-06" db="EMBL/GenBank/DDBJ databases">
        <title>Chromosome-level genome assembly for S. haematobium.</title>
        <authorList>
            <person name="Stroehlein A.J."/>
        </authorList>
    </citation>
    <scope>NUCLEOTIDE SEQUENCE</scope>
</reference>
<keyword evidence="1" id="KW-0862">Zinc</keyword>
<comment type="cofactor">
    <cofactor evidence="1">
        <name>Cu cation</name>
        <dbReference type="ChEBI" id="CHEBI:23378"/>
    </cofactor>
    <text evidence="1">Binds 1 copper ion per subunit.</text>
</comment>
<dbReference type="GO" id="GO:0004784">
    <property type="term" value="F:superoxide dismutase activity"/>
    <property type="evidence" value="ECO:0007669"/>
    <property type="project" value="UniProtKB-EC"/>
</dbReference>
<comment type="catalytic activity">
    <reaction evidence="1">
        <text>2 superoxide + 2 H(+) = H2O2 + O2</text>
        <dbReference type="Rhea" id="RHEA:20696"/>
        <dbReference type="ChEBI" id="CHEBI:15378"/>
        <dbReference type="ChEBI" id="CHEBI:15379"/>
        <dbReference type="ChEBI" id="CHEBI:16240"/>
        <dbReference type="ChEBI" id="CHEBI:18421"/>
        <dbReference type="EC" id="1.15.1.1"/>
    </reaction>
</comment>
<organism evidence="5">
    <name type="scientific">Schistosoma haematobium</name>
    <name type="common">Blood fluke</name>
    <dbReference type="NCBI Taxonomy" id="6185"/>
    <lineage>
        <taxon>Eukaryota</taxon>
        <taxon>Metazoa</taxon>
        <taxon>Spiralia</taxon>
        <taxon>Lophotrochozoa</taxon>
        <taxon>Platyhelminthes</taxon>
        <taxon>Trematoda</taxon>
        <taxon>Digenea</taxon>
        <taxon>Strigeidida</taxon>
        <taxon>Schistosomatoidea</taxon>
        <taxon>Schistosomatidae</taxon>
        <taxon>Schistosoma</taxon>
    </lineage>
</organism>
<reference evidence="4" key="4">
    <citation type="journal article" date="2022" name="PLoS Pathog.">
        <title>Chromosome-level genome of Schistosoma haematobium underpins genome-wide explorations of molecular variation.</title>
        <authorList>
            <person name="Stroehlein A.J."/>
            <person name="Korhonen P.K."/>
            <person name="Lee V.V."/>
            <person name="Ralph S.A."/>
            <person name="Mentink-Kane M."/>
            <person name="You H."/>
            <person name="McManus D.P."/>
            <person name="Tchuente L.T."/>
            <person name="Stothard J.R."/>
            <person name="Kaur P."/>
            <person name="Dudchenko O."/>
            <person name="Aiden E.L."/>
            <person name="Yang B."/>
            <person name="Yang H."/>
            <person name="Emery A.M."/>
            <person name="Webster B.L."/>
            <person name="Brindley P.J."/>
            <person name="Rollinson D."/>
            <person name="Chang B.C.H."/>
            <person name="Gasser R.B."/>
            <person name="Young N.D."/>
        </authorList>
    </citation>
    <scope>NUCLEOTIDE SEQUENCE</scope>
</reference>
<dbReference type="Proteomes" id="UP000471633">
    <property type="component" value="Unassembled WGS sequence"/>
</dbReference>
<feature type="chain" id="PRO_5042326932" description="Superoxide dismutase [Cu-Zn]" evidence="2">
    <location>
        <begin position="21"/>
        <end position="184"/>
    </location>
</feature>
<comment type="similarity">
    <text evidence="1">Belongs to the Cu-Zn superoxide dismutase family.</text>
</comment>
<evidence type="ECO:0000256" key="2">
    <source>
        <dbReference type="SAM" id="SignalP"/>
    </source>
</evidence>
<comment type="function">
    <text evidence="1">Destroys radicals which are normally produced within the cells and which are toxic to biological systems.</text>
</comment>
<name>A0A094ZL52_SCHHA</name>
<proteinExistence type="inferred from homology"/>
<keyword evidence="1" id="KW-0560">Oxidoreductase</keyword>
<comment type="cofactor">
    <cofactor evidence="1">
        <name>Zn(2+)</name>
        <dbReference type="ChEBI" id="CHEBI:29105"/>
    </cofactor>
    <text evidence="1">Binds 1 zinc ion per subunit.</text>
</comment>
<dbReference type="InterPro" id="IPR024134">
    <property type="entry name" value="SOD_Cu/Zn_/chaperone"/>
</dbReference>
<dbReference type="OrthoDB" id="2015551at2759"/>
<dbReference type="CTD" id="24590586"/>
<dbReference type="STRING" id="6185.A0A094ZL52"/>
<dbReference type="PANTHER" id="PTHR10003">
    <property type="entry name" value="SUPEROXIDE DISMUTASE CU-ZN -RELATED"/>
    <property type="match status" value="1"/>
</dbReference>
<dbReference type="PRINTS" id="PR00068">
    <property type="entry name" value="CUZNDISMTASE"/>
</dbReference>
<reference evidence="4" key="2">
    <citation type="journal article" date="2019" name="Gigascience">
        <title>High-quality Schistosoma haematobium genome achieved by single-molecule and long-range sequencing.</title>
        <authorList>
            <person name="Stroehlein A.J."/>
            <person name="Korhonen P.K."/>
            <person name="Chong T.M."/>
            <person name="Lim Y.L."/>
            <person name="Chan K.G."/>
            <person name="Webster B."/>
            <person name="Rollinson D."/>
            <person name="Brindley P.J."/>
            <person name="Gasser R.B."/>
            <person name="Young N.D."/>
        </authorList>
    </citation>
    <scope>NUCLEOTIDE SEQUENCE</scope>
</reference>
<evidence type="ECO:0000313" key="5">
    <source>
        <dbReference type="EMBL" id="KGB34717.1"/>
    </source>
</evidence>
<evidence type="ECO:0000256" key="1">
    <source>
        <dbReference type="RuleBase" id="RU000393"/>
    </source>
</evidence>
<dbReference type="GeneID" id="24590586"/>
<dbReference type="KEGG" id="shx:MS3_00010594"/>
<dbReference type="InterPro" id="IPR001424">
    <property type="entry name" value="SOD_Cu_Zn_dom"/>
</dbReference>
<keyword evidence="1" id="KW-0479">Metal-binding</keyword>
<protein>
    <recommendedName>
        <fullName evidence="1">Superoxide dismutase [Cu-Zn]</fullName>
        <ecNumber evidence="1">1.15.1.1</ecNumber>
    </recommendedName>
</protein>
<dbReference type="Gene3D" id="2.60.40.200">
    <property type="entry name" value="Superoxide dismutase, copper/zinc binding domain"/>
    <property type="match status" value="1"/>
</dbReference>
<accession>A0A094ZL52</accession>
<dbReference type="EMBL" id="KL250629">
    <property type="protein sequence ID" value="KGB34717.1"/>
    <property type="molecule type" value="Genomic_DNA"/>
</dbReference>
<dbReference type="InterPro" id="IPR018152">
    <property type="entry name" value="SOD_Cu/Zn_BS"/>
</dbReference>
<dbReference type="CDD" id="cd00305">
    <property type="entry name" value="Cu-Zn_Superoxide_Dismutase"/>
    <property type="match status" value="1"/>
</dbReference>
<reference evidence="5" key="1">
    <citation type="journal article" date="2012" name="Nat. Genet.">
        <title>Whole-genome sequence of Schistosoma haematobium.</title>
        <authorList>
            <person name="Young N.D."/>
            <person name="Jex A.R."/>
            <person name="Li B."/>
            <person name="Liu S."/>
            <person name="Yang L."/>
            <person name="Xiong Z."/>
            <person name="Li Y."/>
            <person name="Cantacessi C."/>
            <person name="Hall R.S."/>
            <person name="Xu X."/>
            <person name="Chen F."/>
            <person name="Wu X."/>
            <person name="Zerlotini A."/>
            <person name="Oliveira G."/>
            <person name="Hofmann A."/>
            <person name="Zhang G."/>
            <person name="Fang X."/>
            <person name="Kang Y."/>
            <person name="Campbell B.E."/>
            <person name="Loukas A."/>
            <person name="Ranganathan S."/>
            <person name="Rollinson D."/>
            <person name="Rinaldi G."/>
            <person name="Brindley P.J."/>
            <person name="Yang H."/>
            <person name="Wang J."/>
            <person name="Wang J."/>
            <person name="Gasser R.B."/>
        </authorList>
    </citation>
    <scope>NUCLEOTIDE SEQUENCE [LARGE SCALE GENOMIC DNA]</scope>
</reference>
<evidence type="ECO:0000259" key="3">
    <source>
        <dbReference type="Pfam" id="PF00080"/>
    </source>
</evidence>
<dbReference type="GO" id="GO:0005507">
    <property type="term" value="F:copper ion binding"/>
    <property type="evidence" value="ECO:0007669"/>
    <property type="project" value="InterPro"/>
</dbReference>
<dbReference type="PROSITE" id="PS00332">
    <property type="entry name" value="SOD_CU_ZN_2"/>
    <property type="match status" value="1"/>
</dbReference>
<gene>
    <name evidence="4" type="ORF">MS3_00010594</name>
    <name evidence="5" type="ORF">MS3_02944</name>
</gene>
<keyword evidence="2" id="KW-0732">Signal</keyword>
<dbReference type="InterPro" id="IPR036423">
    <property type="entry name" value="SOD-like_Cu/Zn_dom_sf"/>
</dbReference>
<dbReference type="AlphaFoldDB" id="A0A094ZL52"/>
<keyword evidence="1" id="KW-0186">Copper</keyword>